<dbReference type="PROSITE" id="PS50072">
    <property type="entry name" value="CSA_PPIASE_2"/>
    <property type="match status" value="2"/>
</dbReference>
<dbReference type="InterPro" id="IPR029000">
    <property type="entry name" value="Cyclophilin-like_dom_sf"/>
</dbReference>
<feature type="region of interest" description="Disordered" evidence="2">
    <location>
        <begin position="87"/>
        <end position="140"/>
    </location>
</feature>
<dbReference type="InterPro" id="IPR020892">
    <property type="entry name" value="Cyclophilin-type_PPIase_CS"/>
</dbReference>
<dbReference type="PhylomeDB" id="A0A0G4EWJ5"/>
<dbReference type="GO" id="GO:0006457">
    <property type="term" value="P:protein folding"/>
    <property type="evidence" value="ECO:0007669"/>
    <property type="project" value="InterPro"/>
</dbReference>
<dbReference type="EMBL" id="CDMY01000331">
    <property type="protein sequence ID" value="CEM02628.1"/>
    <property type="molecule type" value="Genomic_DNA"/>
</dbReference>
<evidence type="ECO:0000256" key="2">
    <source>
        <dbReference type="SAM" id="MobiDB-lite"/>
    </source>
</evidence>
<gene>
    <name evidence="4" type="ORF">Vbra_2171</name>
</gene>
<dbReference type="Gene3D" id="2.40.100.10">
    <property type="entry name" value="Cyclophilin-like"/>
    <property type="match status" value="2"/>
</dbReference>
<accession>A0A0G4EWJ5</accession>
<evidence type="ECO:0000259" key="3">
    <source>
        <dbReference type="PROSITE" id="PS50072"/>
    </source>
</evidence>
<dbReference type="OrthoDB" id="271386at2759"/>
<dbReference type="VEuPathDB" id="CryptoDB:Vbra_2171"/>
<evidence type="ECO:0000256" key="1">
    <source>
        <dbReference type="ARBA" id="ARBA00000971"/>
    </source>
</evidence>
<dbReference type="SUPFAM" id="SSF50891">
    <property type="entry name" value="Cyclophilin-like"/>
    <property type="match status" value="2"/>
</dbReference>
<organism evidence="4 5">
    <name type="scientific">Vitrella brassicaformis (strain CCMP3155)</name>
    <dbReference type="NCBI Taxonomy" id="1169540"/>
    <lineage>
        <taxon>Eukaryota</taxon>
        <taxon>Sar</taxon>
        <taxon>Alveolata</taxon>
        <taxon>Colpodellida</taxon>
        <taxon>Vitrellaceae</taxon>
        <taxon>Vitrella</taxon>
    </lineage>
</organism>
<dbReference type="InParanoid" id="A0A0G4EWJ5"/>
<name>A0A0G4EWJ5_VITBC</name>
<dbReference type="CDD" id="cd01928">
    <property type="entry name" value="Cyclophilin_PPIL3_like"/>
    <property type="match status" value="1"/>
</dbReference>
<dbReference type="PANTHER" id="PTHR45625:SF2">
    <property type="entry name" value="PEPTIDYL-PROLYL CIS-TRANS ISOMERASE-LIKE 3"/>
    <property type="match status" value="1"/>
</dbReference>
<feature type="domain" description="PPIase cyclophilin-type" evidence="3">
    <location>
        <begin position="7"/>
        <end position="182"/>
    </location>
</feature>
<feature type="compositionally biased region" description="Acidic residues" evidence="2">
    <location>
        <begin position="104"/>
        <end position="127"/>
    </location>
</feature>
<dbReference type="STRING" id="1169540.A0A0G4EWJ5"/>
<comment type="catalytic activity">
    <reaction evidence="1">
        <text>[protein]-peptidylproline (omega=180) = [protein]-peptidylproline (omega=0)</text>
        <dbReference type="Rhea" id="RHEA:16237"/>
        <dbReference type="Rhea" id="RHEA-COMP:10747"/>
        <dbReference type="Rhea" id="RHEA-COMP:10748"/>
        <dbReference type="ChEBI" id="CHEBI:83833"/>
        <dbReference type="ChEBI" id="CHEBI:83834"/>
        <dbReference type="EC" id="5.2.1.8"/>
    </reaction>
</comment>
<reference evidence="4 5" key="1">
    <citation type="submission" date="2014-11" db="EMBL/GenBank/DDBJ databases">
        <authorList>
            <person name="Zhu J."/>
            <person name="Qi W."/>
            <person name="Song R."/>
        </authorList>
    </citation>
    <scope>NUCLEOTIDE SEQUENCE [LARGE SCALE GENOMIC DNA]</scope>
</reference>
<dbReference type="InterPro" id="IPR043502">
    <property type="entry name" value="DNA/RNA_pol_sf"/>
</dbReference>
<dbReference type="InterPro" id="IPR044666">
    <property type="entry name" value="Cyclophilin_A-like"/>
</dbReference>
<dbReference type="InterPro" id="IPR002130">
    <property type="entry name" value="Cyclophilin-type_PPIase_dom"/>
</dbReference>
<dbReference type="PROSITE" id="PS00170">
    <property type="entry name" value="CSA_PPIASE_1"/>
    <property type="match status" value="2"/>
</dbReference>
<evidence type="ECO:0000313" key="5">
    <source>
        <dbReference type="Proteomes" id="UP000041254"/>
    </source>
</evidence>
<proteinExistence type="predicted"/>
<feature type="compositionally biased region" description="Basic and acidic residues" evidence="2">
    <location>
        <begin position="87"/>
        <end position="102"/>
    </location>
</feature>
<dbReference type="GO" id="GO:0071013">
    <property type="term" value="C:catalytic step 2 spliceosome"/>
    <property type="evidence" value="ECO:0007669"/>
    <property type="project" value="TreeGrafter"/>
</dbReference>
<evidence type="ECO:0000313" key="4">
    <source>
        <dbReference type="EMBL" id="CEM02628.1"/>
    </source>
</evidence>
<feature type="domain" description="PPIase cyclophilin-type" evidence="3">
    <location>
        <begin position="545"/>
        <end position="687"/>
    </location>
</feature>
<dbReference type="PRINTS" id="PR00153">
    <property type="entry name" value="CSAPPISMRASE"/>
</dbReference>
<dbReference type="PANTHER" id="PTHR45625">
    <property type="entry name" value="PEPTIDYL-PROLYL CIS-TRANS ISOMERASE-RELATED"/>
    <property type="match status" value="1"/>
</dbReference>
<dbReference type="Pfam" id="PF07727">
    <property type="entry name" value="RVT_2"/>
    <property type="match status" value="1"/>
</dbReference>
<sequence>MSVTIKTNLGDLKVELFCHQAPKCCKNFLALAASGYYNGTKFHRNIKGFMIQGGDPTGTGKGGASIYPNKYFEDEFVATLKPLPAIEDIHDDNNEPHQHQETNDAQDDMTIIEEDGNGQQGEEDTDEQQTRTTRTTDERRIPGRVYKDHFFDHPDLLFVNEDGEMTEDPSEDDKTADDPSLPQLFQPTIPKTYNQAIKSAAADQWKEAMDREMKSIEDLGVFEYVPTNAATTKIISCRWVFALKPDKYKARIVARGFEQDGNQVDDVFPPTPSYHIVRSAFALANQLNLEIHQMDINTAFLNAPLDKPVFMRCPPGYEKPGHVVRLRKALYGLKEAPRAWNITLHNQLLDRGFVRHPQEPCVYLHKDNNILLVVFVNDILIVSEQEGVTWFKQQLSSVFATKDLGEVDIFLGLKIIRDRQERTLQITQPQYIDKMLKRFSMENANPVDFPCASGIQLTSEMSPKTDEEKTKMKKVPYRQLVGALMFCSVTCCSDIAYVVKALARYAHEPDIAASFRRDRCLQPVGSQLRVSGRPRTTLGNDKRAVELFCHQAPKCCKNFLALAASGYYNGTKFHRNIKGFMIQGGDPTGTGKGGASIYPNKYFEDEFVATLKHDRRGIVSMANLGRPSTNGSQFFITHSRQPHLNGVYSVFGRLIDGLDTLDKMEKEPTDPDTHRPQRPIVIEEMIIHANPIADEEQP</sequence>
<dbReference type="GO" id="GO:0003755">
    <property type="term" value="F:peptidyl-prolyl cis-trans isomerase activity"/>
    <property type="evidence" value="ECO:0007669"/>
    <property type="project" value="UniProtKB-EC"/>
</dbReference>
<dbReference type="InterPro" id="IPR013103">
    <property type="entry name" value="RVT_2"/>
</dbReference>
<dbReference type="Pfam" id="PF00160">
    <property type="entry name" value="Pro_isomerase"/>
    <property type="match status" value="2"/>
</dbReference>
<keyword evidence="5" id="KW-1185">Reference proteome</keyword>
<dbReference type="AlphaFoldDB" id="A0A0G4EWJ5"/>
<protein>
    <recommendedName>
        <fullName evidence="3">PPIase cyclophilin-type domain-containing protein</fullName>
    </recommendedName>
</protein>
<dbReference type="Proteomes" id="UP000041254">
    <property type="component" value="Unassembled WGS sequence"/>
</dbReference>
<dbReference type="SUPFAM" id="SSF56672">
    <property type="entry name" value="DNA/RNA polymerases"/>
    <property type="match status" value="1"/>
</dbReference>